<evidence type="ECO:0000256" key="1">
    <source>
        <dbReference type="ARBA" id="ARBA00022763"/>
    </source>
</evidence>
<keyword evidence="1" id="KW-0227">DNA damage</keyword>
<evidence type="ECO:0000313" key="6">
    <source>
        <dbReference type="EMBL" id="RRT57392.1"/>
    </source>
</evidence>
<organism evidence="6 7">
    <name type="scientific">Ensete ventricosum</name>
    <name type="common">Abyssinian banana</name>
    <name type="synonym">Musa ensete</name>
    <dbReference type="NCBI Taxonomy" id="4639"/>
    <lineage>
        <taxon>Eukaryota</taxon>
        <taxon>Viridiplantae</taxon>
        <taxon>Streptophyta</taxon>
        <taxon>Embryophyta</taxon>
        <taxon>Tracheophyta</taxon>
        <taxon>Spermatophyta</taxon>
        <taxon>Magnoliopsida</taxon>
        <taxon>Liliopsida</taxon>
        <taxon>Zingiberales</taxon>
        <taxon>Musaceae</taxon>
        <taxon>Ensete</taxon>
    </lineage>
</organism>
<protein>
    <submittedName>
        <fullName evidence="6">Uncharacterized protein</fullName>
    </submittedName>
</protein>
<dbReference type="PANTHER" id="PTHR43286:SF1">
    <property type="entry name" value="ENDONUCLEASE III-LIKE PROTEIN 1"/>
    <property type="match status" value="1"/>
</dbReference>
<evidence type="ECO:0000256" key="4">
    <source>
        <dbReference type="ARBA" id="ARBA00023295"/>
    </source>
</evidence>
<keyword evidence="4" id="KW-0326">Glycosidase</keyword>
<evidence type="ECO:0000313" key="7">
    <source>
        <dbReference type="Proteomes" id="UP000287651"/>
    </source>
</evidence>
<dbReference type="GO" id="GO:0003906">
    <property type="term" value="F:DNA-(apurinic or apyrimidinic site) endonuclease activity"/>
    <property type="evidence" value="ECO:0007669"/>
    <property type="project" value="TreeGrafter"/>
</dbReference>
<feature type="compositionally biased region" description="Low complexity" evidence="5">
    <location>
        <begin position="1"/>
        <end position="20"/>
    </location>
</feature>
<reference evidence="6 7" key="1">
    <citation type="journal article" date="2014" name="Agronomy (Basel)">
        <title>A Draft Genome Sequence for Ensete ventricosum, the Drought-Tolerant Tree Against Hunger.</title>
        <authorList>
            <person name="Harrison J."/>
            <person name="Moore K.A."/>
            <person name="Paszkiewicz K."/>
            <person name="Jones T."/>
            <person name="Grant M."/>
            <person name="Ambacheew D."/>
            <person name="Muzemil S."/>
            <person name="Studholme D.J."/>
        </authorList>
    </citation>
    <scope>NUCLEOTIDE SEQUENCE [LARGE SCALE GENOMIC DNA]</scope>
</reference>
<gene>
    <name evidence="6" type="ORF">B296_00019040</name>
</gene>
<name>A0A426Z096_ENSVE</name>
<dbReference type="AlphaFoldDB" id="A0A426Z096"/>
<dbReference type="Proteomes" id="UP000287651">
    <property type="component" value="Unassembled WGS sequence"/>
</dbReference>
<evidence type="ECO:0000256" key="2">
    <source>
        <dbReference type="ARBA" id="ARBA00022801"/>
    </source>
</evidence>
<evidence type="ECO:0000256" key="3">
    <source>
        <dbReference type="ARBA" id="ARBA00023204"/>
    </source>
</evidence>
<keyword evidence="2" id="KW-0378">Hydrolase</keyword>
<accession>A0A426Z096</accession>
<comment type="caution">
    <text evidence="6">The sequence shown here is derived from an EMBL/GenBank/DDBJ whole genome shotgun (WGS) entry which is preliminary data.</text>
</comment>
<dbReference type="GO" id="GO:0006289">
    <property type="term" value="P:nucleotide-excision repair"/>
    <property type="evidence" value="ECO:0007669"/>
    <property type="project" value="TreeGrafter"/>
</dbReference>
<keyword evidence="3" id="KW-0234">DNA repair</keyword>
<dbReference type="GO" id="GO:0006285">
    <property type="term" value="P:base-excision repair, AP site formation"/>
    <property type="evidence" value="ECO:0007669"/>
    <property type="project" value="TreeGrafter"/>
</dbReference>
<sequence length="200" mass="21873">MSVPRLSSRSFSSEAESPGSKLDPDLDFEHLERKKGCDVSDGEKRVYGRKKRAKRIIEVDGETAKEESADKKVSGPIDIEDFAYHKINLSATSNGINLSASFPSNKRKSIQLSIKSEANLPANWEDVFDGIRKMRLAEDAPVDTMGCEKAGLSLPPKVSKLVLEFTGAIKRLSDKGLLDADAIVKSDEATIAGVIYPVYL</sequence>
<proteinExistence type="predicted"/>
<dbReference type="GO" id="GO:0000703">
    <property type="term" value="F:oxidized pyrimidine nucleobase lesion DNA N-glycosylase activity"/>
    <property type="evidence" value="ECO:0007669"/>
    <property type="project" value="TreeGrafter"/>
</dbReference>
<dbReference type="EMBL" id="AMZH03009182">
    <property type="protein sequence ID" value="RRT57392.1"/>
    <property type="molecule type" value="Genomic_DNA"/>
</dbReference>
<dbReference type="PANTHER" id="PTHR43286">
    <property type="entry name" value="ENDONUCLEASE III-LIKE PROTEIN 1"/>
    <property type="match status" value="1"/>
</dbReference>
<dbReference type="GO" id="GO:0042644">
    <property type="term" value="C:chloroplast nucleoid"/>
    <property type="evidence" value="ECO:0007669"/>
    <property type="project" value="TreeGrafter"/>
</dbReference>
<dbReference type="GO" id="GO:0005634">
    <property type="term" value="C:nucleus"/>
    <property type="evidence" value="ECO:0007669"/>
    <property type="project" value="TreeGrafter"/>
</dbReference>
<evidence type="ECO:0000256" key="5">
    <source>
        <dbReference type="SAM" id="MobiDB-lite"/>
    </source>
</evidence>
<feature type="region of interest" description="Disordered" evidence="5">
    <location>
        <begin position="1"/>
        <end position="28"/>
    </location>
</feature>